<feature type="domain" description="DUF4136" evidence="1">
    <location>
        <begin position="35"/>
        <end position="181"/>
    </location>
</feature>
<dbReference type="Gene3D" id="3.30.160.670">
    <property type="match status" value="1"/>
</dbReference>
<reference evidence="2 3" key="1">
    <citation type="submission" date="2018-03" db="EMBL/GenBank/DDBJ databases">
        <title>Genomic Encyclopedia of Archaeal and Bacterial Type Strains, Phase II (KMG-II): from individual species to whole genera.</title>
        <authorList>
            <person name="Goeker M."/>
        </authorList>
    </citation>
    <scope>NUCLEOTIDE SEQUENCE [LARGE SCALE GENOMIC DNA]</scope>
    <source>
        <strain evidence="2 3">DSM 27929</strain>
    </source>
</reference>
<dbReference type="EMBL" id="PVTR01000001">
    <property type="protein sequence ID" value="PRY90637.1"/>
    <property type="molecule type" value="Genomic_DNA"/>
</dbReference>
<name>A0A2T0WVD1_9BACT</name>
<evidence type="ECO:0000313" key="3">
    <source>
        <dbReference type="Proteomes" id="UP000238157"/>
    </source>
</evidence>
<organism evidence="2 3">
    <name type="scientific">Mongoliibacter ruber</name>
    <dbReference type="NCBI Taxonomy" id="1750599"/>
    <lineage>
        <taxon>Bacteria</taxon>
        <taxon>Pseudomonadati</taxon>
        <taxon>Bacteroidota</taxon>
        <taxon>Cytophagia</taxon>
        <taxon>Cytophagales</taxon>
        <taxon>Cyclobacteriaceae</taxon>
        <taxon>Mongoliibacter</taxon>
    </lineage>
</organism>
<sequence length="188" mass="22033">MLNHQTFKIVLFLSVLALSSCSSIEMFKEKTEFAPYKKYSTFAILNKEFDQKGFNDPFLDALVLDGLEFLLAEQGLVYDANEPEIILRYTSNEDPRQKEIVNNRMPMWGFRVWDPWMYDPRFMNQSPVSTKNYELLQLIVDFIDPKNDKMLMRLTAVSEVTSVKDKRKKVKKSVQKVVETYTAHIKVN</sequence>
<keyword evidence="3" id="KW-1185">Reference proteome</keyword>
<protein>
    <submittedName>
        <fullName evidence="2">Uncharacterized protein DUF4136</fullName>
    </submittedName>
</protein>
<comment type="caution">
    <text evidence="2">The sequence shown here is derived from an EMBL/GenBank/DDBJ whole genome shotgun (WGS) entry which is preliminary data.</text>
</comment>
<accession>A0A2T0WVD1</accession>
<dbReference type="RefSeq" id="WP_106131875.1">
    <property type="nucleotide sequence ID" value="NZ_PVTR01000001.1"/>
</dbReference>
<dbReference type="Pfam" id="PF13590">
    <property type="entry name" value="DUF4136"/>
    <property type="match status" value="1"/>
</dbReference>
<dbReference type="AlphaFoldDB" id="A0A2T0WVD1"/>
<gene>
    <name evidence="2" type="ORF">CLW00_101301</name>
</gene>
<evidence type="ECO:0000259" key="1">
    <source>
        <dbReference type="Pfam" id="PF13590"/>
    </source>
</evidence>
<dbReference type="OrthoDB" id="837372at2"/>
<evidence type="ECO:0000313" key="2">
    <source>
        <dbReference type="EMBL" id="PRY90637.1"/>
    </source>
</evidence>
<dbReference type="Proteomes" id="UP000238157">
    <property type="component" value="Unassembled WGS sequence"/>
</dbReference>
<dbReference type="InterPro" id="IPR025411">
    <property type="entry name" value="DUF4136"/>
</dbReference>
<proteinExistence type="predicted"/>